<accession>A0A432G727</accession>
<dbReference type="GO" id="GO:0008237">
    <property type="term" value="F:metallopeptidase activity"/>
    <property type="evidence" value="ECO:0007669"/>
    <property type="project" value="UniProtKB-KW"/>
</dbReference>
<evidence type="ECO:0000313" key="8">
    <source>
        <dbReference type="EMBL" id="RTZ79229.1"/>
    </source>
</evidence>
<dbReference type="InterPro" id="IPR001405">
    <property type="entry name" value="UPF0758"/>
</dbReference>
<dbReference type="GO" id="GO:0046872">
    <property type="term" value="F:metal ion binding"/>
    <property type="evidence" value="ECO:0007669"/>
    <property type="project" value="UniProtKB-KW"/>
</dbReference>
<reference evidence="8 9" key="1">
    <citation type="submission" date="2018-06" db="EMBL/GenBank/DDBJ databases">
        <title>Combined omics and stable isotope probing to characterize newly discovered Mariana Back-Arc vent microbial communities.</title>
        <authorList>
            <person name="Trembath-Reichert E."/>
            <person name="Huber J.A."/>
        </authorList>
    </citation>
    <scope>NUCLEOTIDE SEQUENCE [LARGE SCALE GENOMIC DNA]</scope>
    <source>
        <strain evidence="8">MAG 63_1</strain>
    </source>
</reference>
<protein>
    <recommendedName>
        <fullName evidence="7">MPN domain-containing protein</fullName>
    </recommendedName>
</protein>
<dbReference type="PROSITE" id="PS50249">
    <property type="entry name" value="MPN"/>
    <property type="match status" value="1"/>
</dbReference>
<proteinExistence type="inferred from homology"/>
<dbReference type="NCBIfam" id="TIGR00608">
    <property type="entry name" value="radc"/>
    <property type="match status" value="1"/>
</dbReference>
<name>A0A432G727_9DELT</name>
<evidence type="ECO:0000256" key="6">
    <source>
        <dbReference type="RuleBase" id="RU003797"/>
    </source>
</evidence>
<dbReference type="InterPro" id="IPR037518">
    <property type="entry name" value="MPN"/>
</dbReference>
<keyword evidence="1" id="KW-0645">Protease</keyword>
<evidence type="ECO:0000313" key="9">
    <source>
        <dbReference type="Proteomes" id="UP000286801"/>
    </source>
</evidence>
<keyword evidence="4" id="KW-0862">Zinc</keyword>
<comment type="caution">
    <text evidence="8">The sequence shown here is derived from an EMBL/GenBank/DDBJ whole genome shotgun (WGS) entry which is preliminary data.</text>
</comment>
<sequence>MAEHEHFFQILQKKLGASLRMHPWTAAQLNSSNIRLLSRKNLGEKLLDRILPLFEVSEELTRFAGLQPLYDGINLLDPVYCRKDEVLRMLEKCTGLNDSQREQLTSAVMVFMDIVKKTDLNPMQLKSIKTLSLWWKIYPDLKPWNALRWLWQEGIAVPHSQSGYRAWRRFSHGSNSESAKNASLHPKKWLEICEEQNVFETAFEADRLSAAFSGEGSHAGLAGVCGNLPDCDNCELSLECHWYAAEGNSEKMAIEEKLQRNKISTADIPELMQWLLSSNPEEAKALQNSLNAEAPLKDWSRERLRELENQQPLDSNLILRLEALREMCRNYGIEKLKPQDQFNSSREIFNHFHQQLERQKQEQFIIVLLDNKHRYLAEEDVTKGILNKSLVHPREVFASAIEHRAAALICVHNHPSGDPEPSQEDFRITERLVEVGKLVGIPVLDHVIVGGDNYTSFADKGLL</sequence>
<evidence type="ECO:0000256" key="1">
    <source>
        <dbReference type="ARBA" id="ARBA00022670"/>
    </source>
</evidence>
<comment type="similarity">
    <text evidence="6">Belongs to the UPF0758 family.</text>
</comment>
<evidence type="ECO:0000256" key="5">
    <source>
        <dbReference type="ARBA" id="ARBA00023049"/>
    </source>
</evidence>
<organism evidence="8 9">
    <name type="scientific">SAR324 cluster bacterium</name>
    <dbReference type="NCBI Taxonomy" id="2024889"/>
    <lineage>
        <taxon>Bacteria</taxon>
        <taxon>Deltaproteobacteria</taxon>
        <taxon>SAR324 cluster</taxon>
    </lineage>
</organism>
<evidence type="ECO:0000256" key="4">
    <source>
        <dbReference type="ARBA" id="ARBA00022833"/>
    </source>
</evidence>
<dbReference type="EMBL" id="QNZL01000162">
    <property type="protein sequence ID" value="RTZ79229.1"/>
    <property type="molecule type" value="Genomic_DNA"/>
</dbReference>
<feature type="domain" description="MPN" evidence="7">
    <location>
        <begin position="341"/>
        <end position="463"/>
    </location>
</feature>
<gene>
    <name evidence="8" type="ORF">DSY97_05780</name>
</gene>
<dbReference type="AlphaFoldDB" id="A0A432G727"/>
<keyword evidence="2" id="KW-0479">Metal-binding</keyword>
<dbReference type="PANTHER" id="PTHR30471">
    <property type="entry name" value="DNA REPAIR PROTEIN RADC"/>
    <property type="match status" value="1"/>
</dbReference>
<dbReference type="Proteomes" id="UP000286801">
    <property type="component" value="Unassembled WGS sequence"/>
</dbReference>
<dbReference type="Pfam" id="PF04002">
    <property type="entry name" value="RadC"/>
    <property type="match status" value="1"/>
</dbReference>
<dbReference type="CDD" id="cd08071">
    <property type="entry name" value="MPN_DUF2466"/>
    <property type="match status" value="1"/>
</dbReference>
<dbReference type="GO" id="GO:0006508">
    <property type="term" value="P:proteolysis"/>
    <property type="evidence" value="ECO:0007669"/>
    <property type="project" value="UniProtKB-KW"/>
</dbReference>
<evidence type="ECO:0000256" key="3">
    <source>
        <dbReference type="ARBA" id="ARBA00022801"/>
    </source>
</evidence>
<evidence type="ECO:0000259" key="7">
    <source>
        <dbReference type="PROSITE" id="PS50249"/>
    </source>
</evidence>
<dbReference type="PANTHER" id="PTHR30471:SF3">
    <property type="entry name" value="UPF0758 PROTEIN YEES-RELATED"/>
    <property type="match status" value="1"/>
</dbReference>
<keyword evidence="3" id="KW-0378">Hydrolase</keyword>
<evidence type="ECO:0000256" key="2">
    <source>
        <dbReference type="ARBA" id="ARBA00022723"/>
    </source>
</evidence>
<dbReference type="InterPro" id="IPR025657">
    <property type="entry name" value="RadC_JAB"/>
</dbReference>
<keyword evidence="5" id="KW-0482">Metalloprotease</keyword>
<dbReference type="PROSITE" id="PS01302">
    <property type="entry name" value="UPF0758"/>
    <property type="match status" value="1"/>
</dbReference>
<dbReference type="InterPro" id="IPR020891">
    <property type="entry name" value="UPF0758_CS"/>
</dbReference>
<dbReference type="Gene3D" id="3.40.140.10">
    <property type="entry name" value="Cytidine Deaminase, domain 2"/>
    <property type="match status" value="1"/>
</dbReference>